<organism evidence="1 2">
    <name type="scientific">Natrinema gari JCM 14663</name>
    <dbReference type="NCBI Taxonomy" id="1230459"/>
    <lineage>
        <taxon>Archaea</taxon>
        <taxon>Methanobacteriati</taxon>
        <taxon>Methanobacteriota</taxon>
        <taxon>Stenosarchaea group</taxon>
        <taxon>Halobacteria</taxon>
        <taxon>Halobacteriales</taxon>
        <taxon>Natrialbaceae</taxon>
        <taxon>Natrinema</taxon>
    </lineage>
</organism>
<evidence type="ECO:0000313" key="1">
    <source>
        <dbReference type="EMBL" id="ELY82148.1"/>
    </source>
</evidence>
<evidence type="ECO:0000313" key="2">
    <source>
        <dbReference type="Proteomes" id="UP000011592"/>
    </source>
</evidence>
<accession>L9ZAG2</accession>
<comment type="caution">
    <text evidence="1">The sequence shown here is derived from an EMBL/GenBank/DDBJ whole genome shotgun (WGS) entry which is preliminary data.</text>
</comment>
<sequence>MFLMGTGEMWTKLQNRQSNSQSDNLHRPIHFSLDFMMHILHLETLTLDLLIESSGVNRGGPDANLFRIILGWLLIKKYVKTVAQLHI</sequence>
<dbReference type="EMBL" id="AOIJ01000039">
    <property type="protein sequence ID" value="ELY82148.1"/>
    <property type="molecule type" value="Genomic_DNA"/>
</dbReference>
<reference evidence="1 2" key="1">
    <citation type="journal article" date="2014" name="PLoS Genet.">
        <title>Phylogenetically driven sequencing of extremely halophilic archaea reveals strategies for static and dynamic osmo-response.</title>
        <authorList>
            <person name="Becker E.A."/>
            <person name="Seitzer P.M."/>
            <person name="Tritt A."/>
            <person name="Larsen D."/>
            <person name="Krusor M."/>
            <person name="Yao A.I."/>
            <person name="Wu D."/>
            <person name="Madern D."/>
            <person name="Eisen J.A."/>
            <person name="Darling A.E."/>
            <person name="Facciotti M.T."/>
        </authorList>
    </citation>
    <scope>NUCLEOTIDE SEQUENCE [LARGE SCALE GENOMIC DNA]</scope>
    <source>
        <strain evidence="1 2">JCM 14663</strain>
    </source>
</reference>
<dbReference type="AlphaFoldDB" id="L9ZAG2"/>
<gene>
    <name evidence="1" type="ORF">C486_05759</name>
</gene>
<protein>
    <submittedName>
        <fullName evidence="1">Uncharacterized protein</fullName>
    </submittedName>
</protein>
<keyword evidence="2" id="KW-1185">Reference proteome</keyword>
<name>L9ZAG2_9EURY</name>
<proteinExistence type="predicted"/>
<dbReference type="Proteomes" id="UP000011592">
    <property type="component" value="Unassembled WGS sequence"/>
</dbReference>